<protein>
    <submittedName>
        <fullName evidence="2">Uncharacterized protein</fullName>
    </submittedName>
</protein>
<name>A0A2H3D435_ARMGA</name>
<dbReference type="Proteomes" id="UP000217790">
    <property type="component" value="Unassembled WGS sequence"/>
</dbReference>
<evidence type="ECO:0000313" key="2">
    <source>
        <dbReference type="EMBL" id="PBK88860.1"/>
    </source>
</evidence>
<accession>A0A2H3D435</accession>
<reference evidence="3" key="1">
    <citation type="journal article" date="2017" name="Nat. Ecol. Evol.">
        <title>Genome expansion and lineage-specific genetic innovations in the forest pathogenic fungi Armillaria.</title>
        <authorList>
            <person name="Sipos G."/>
            <person name="Prasanna A.N."/>
            <person name="Walter M.C."/>
            <person name="O'Connor E."/>
            <person name="Balint B."/>
            <person name="Krizsan K."/>
            <person name="Kiss B."/>
            <person name="Hess J."/>
            <person name="Varga T."/>
            <person name="Slot J."/>
            <person name="Riley R."/>
            <person name="Boka B."/>
            <person name="Rigling D."/>
            <person name="Barry K."/>
            <person name="Lee J."/>
            <person name="Mihaltcheva S."/>
            <person name="LaButti K."/>
            <person name="Lipzen A."/>
            <person name="Waldron R."/>
            <person name="Moloney N.M."/>
            <person name="Sperisen C."/>
            <person name="Kredics L."/>
            <person name="Vagvoelgyi C."/>
            <person name="Patrignani A."/>
            <person name="Fitzpatrick D."/>
            <person name="Nagy I."/>
            <person name="Doyle S."/>
            <person name="Anderson J.B."/>
            <person name="Grigoriev I.V."/>
            <person name="Gueldener U."/>
            <person name="Muensterkoetter M."/>
            <person name="Nagy L.G."/>
        </authorList>
    </citation>
    <scope>NUCLEOTIDE SEQUENCE [LARGE SCALE GENOMIC DNA]</scope>
    <source>
        <strain evidence="3">Ar21-2</strain>
    </source>
</reference>
<feature type="region of interest" description="Disordered" evidence="1">
    <location>
        <begin position="305"/>
        <end position="326"/>
    </location>
</feature>
<dbReference type="InParanoid" id="A0A2H3D435"/>
<sequence>MHSHGLVQVNHATLFLIWPHHHRPSVIPVLTYHIIIRYAAVALLKHALSDESRLFNKETTMAPESSYSSVMYTVQWLNDQLVDKDGTEDSHPRACRCEDKCRAVGRVSYDFLRHGEILVGEVRPEMGEDRMGNMTSVVNGSGWENAALKTIRKRKATSVLALSILRPLAPQKLRRPQFDDRHVQHQLYARKFWLVQQVIEMGKISYGFEACPTSKQMAYGSTHWRAELTWDWDARTSAQVFRQQCGLAMYWERGTEPDIYTLGQGNGSIKSKIQAVTQCILEAARKVLRKKKCQTDTAQYEDGESFTYGAGADTDGVGSTIAERDD</sequence>
<dbReference type="EMBL" id="KZ293671">
    <property type="protein sequence ID" value="PBK88860.1"/>
    <property type="molecule type" value="Genomic_DNA"/>
</dbReference>
<gene>
    <name evidence="2" type="ORF">ARMGADRAFT_1033833</name>
</gene>
<evidence type="ECO:0000256" key="1">
    <source>
        <dbReference type="SAM" id="MobiDB-lite"/>
    </source>
</evidence>
<proteinExistence type="predicted"/>
<organism evidence="2 3">
    <name type="scientific">Armillaria gallica</name>
    <name type="common">Bulbous honey fungus</name>
    <name type="synonym">Armillaria bulbosa</name>
    <dbReference type="NCBI Taxonomy" id="47427"/>
    <lineage>
        <taxon>Eukaryota</taxon>
        <taxon>Fungi</taxon>
        <taxon>Dikarya</taxon>
        <taxon>Basidiomycota</taxon>
        <taxon>Agaricomycotina</taxon>
        <taxon>Agaricomycetes</taxon>
        <taxon>Agaricomycetidae</taxon>
        <taxon>Agaricales</taxon>
        <taxon>Marasmiineae</taxon>
        <taxon>Physalacriaceae</taxon>
        <taxon>Armillaria</taxon>
    </lineage>
</organism>
<evidence type="ECO:0000313" key="3">
    <source>
        <dbReference type="Proteomes" id="UP000217790"/>
    </source>
</evidence>
<dbReference type="AlphaFoldDB" id="A0A2H3D435"/>
<keyword evidence="3" id="KW-1185">Reference proteome</keyword>